<evidence type="ECO:0000256" key="6">
    <source>
        <dbReference type="SAM" id="SignalP"/>
    </source>
</evidence>
<evidence type="ECO:0000313" key="8">
    <source>
        <dbReference type="Proteomes" id="UP001501536"/>
    </source>
</evidence>
<dbReference type="Pfam" id="PF02361">
    <property type="entry name" value="CbiQ"/>
    <property type="match status" value="1"/>
</dbReference>
<comment type="subcellular location">
    <subcellularLocation>
        <location evidence="1">Membrane</location>
        <topology evidence="1">Multi-pass membrane protein</topology>
    </subcellularLocation>
</comment>
<organism evidence="7 8">
    <name type="scientific">Zhihengliuella alba</name>
    <dbReference type="NCBI Taxonomy" id="547018"/>
    <lineage>
        <taxon>Bacteria</taxon>
        <taxon>Bacillati</taxon>
        <taxon>Actinomycetota</taxon>
        <taxon>Actinomycetes</taxon>
        <taxon>Micrococcales</taxon>
        <taxon>Micrococcaceae</taxon>
        <taxon>Zhihengliuella</taxon>
    </lineage>
</organism>
<dbReference type="RefSeq" id="WP_344879740.1">
    <property type="nucleotide sequence ID" value="NZ_BAABCJ010000001.1"/>
</dbReference>
<feature type="signal peptide" evidence="6">
    <location>
        <begin position="1"/>
        <end position="21"/>
    </location>
</feature>
<protein>
    <recommendedName>
        <fullName evidence="9">ABC transporter permease</fullName>
    </recommendedName>
</protein>
<evidence type="ECO:0000256" key="2">
    <source>
        <dbReference type="ARBA" id="ARBA00022692"/>
    </source>
</evidence>
<accession>A0ABP7CX19</accession>
<gene>
    <name evidence="7" type="ORF">GCM10022377_06000</name>
</gene>
<dbReference type="InterPro" id="IPR003339">
    <property type="entry name" value="ABC/ECF_trnsptr_transmembrane"/>
</dbReference>
<evidence type="ECO:0008006" key="9">
    <source>
        <dbReference type="Google" id="ProtNLM"/>
    </source>
</evidence>
<keyword evidence="3 5" id="KW-1133">Transmembrane helix</keyword>
<keyword evidence="8" id="KW-1185">Reference proteome</keyword>
<name>A0ABP7CX19_9MICC</name>
<feature type="transmembrane region" description="Helical" evidence="5">
    <location>
        <begin position="125"/>
        <end position="145"/>
    </location>
</feature>
<evidence type="ECO:0000256" key="1">
    <source>
        <dbReference type="ARBA" id="ARBA00004141"/>
    </source>
</evidence>
<keyword evidence="6" id="KW-0732">Signal</keyword>
<evidence type="ECO:0000313" key="7">
    <source>
        <dbReference type="EMBL" id="GAA3696017.1"/>
    </source>
</evidence>
<comment type="caution">
    <text evidence="7">The sequence shown here is derived from an EMBL/GenBank/DDBJ whole genome shotgun (WGS) entry which is preliminary data.</text>
</comment>
<evidence type="ECO:0000256" key="5">
    <source>
        <dbReference type="SAM" id="Phobius"/>
    </source>
</evidence>
<evidence type="ECO:0000256" key="3">
    <source>
        <dbReference type="ARBA" id="ARBA00022989"/>
    </source>
</evidence>
<feature type="transmembrane region" description="Helical" evidence="5">
    <location>
        <begin position="45"/>
        <end position="68"/>
    </location>
</feature>
<proteinExistence type="predicted"/>
<keyword evidence="2 5" id="KW-0812">Transmembrane</keyword>
<keyword evidence="4 5" id="KW-0472">Membrane</keyword>
<dbReference type="EMBL" id="BAABCJ010000001">
    <property type="protein sequence ID" value="GAA3696017.1"/>
    <property type="molecule type" value="Genomic_DNA"/>
</dbReference>
<feature type="transmembrane region" description="Helical" evidence="5">
    <location>
        <begin position="89"/>
        <end position="113"/>
    </location>
</feature>
<evidence type="ECO:0000256" key="4">
    <source>
        <dbReference type="ARBA" id="ARBA00023136"/>
    </source>
</evidence>
<dbReference type="CDD" id="cd16914">
    <property type="entry name" value="EcfT"/>
    <property type="match status" value="1"/>
</dbReference>
<dbReference type="Proteomes" id="UP001501536">
    <property type="component" value="Unassembled WGS sequence"/>
</dbReference>
<reference evidence="8" key="1">
    <citation type="journal article" date="2019" name="Int. J. Syst. Evol. Microbiol.">
        <title>The Global Catalogue of Microorganisms (GCM) 10K type strain sequencing project: providing services to taxonomists for standard genome sequencing and annotation.</title>
        <authorList>
            <consortium name="The Broad Institute Genomics Platform"/>
            <consortium name="The Broad Institute Genome Sequencing Center for Infectious Disease"/>
            <person name="Wu L."/>
            <person name="Ma J."/>
        </authorList>
    </citation>
    <scope>NUCLEOTIDE SEQUENCE [LARGE SCALE GENOMIC DNA]</scope>
    <source>
        <strain evidence="8">JCM 16961</strain>
    </source>
</reference>
<feature type="transmembrane region" description="Helical" evidence="5">
    <location>
        <begin position="227"/>
        <end position="247"/>
    </location>
</feature>
<feature type="chain" id="PRO_5045156505" description="ABC transporter permease" evidence="6">
    <location>
        <begin position="22"/>
        <end position="250"/>
    </location>
</feature>
<sequence length="250" mass="26020">MHPFTVLAVAALVVTTTTALAAWPVSLAVVLVCLGAAAARGRLAGVAGASAAILLPVWASQAMIHALFDRTGDRVLLEAGWMRLTAEGLSVAAHLGLRLAVLVVVAATVALALDRHQLVAAVDLAPVPPQAGYLLAATLALVPALRRRRRAIADAQTLRLAAGPAQRPPGPLRRSWRAARLQAVPLVLSSVQEAADRAPHLAARGFPSSVARRTRLRSVPDSPLQRLVRWTAAVGAVVVPVLILHLGGAE</sequence>